<sequence>MRRGIKISKYHVKVEVKLKPGHVDSEGLTAKEALTDIGYEVEEVSTAKVYEIDLKANSLSEAESIADEMCRKLLANPVKDNYKVEVERSE</sequence>
<name>A0A133U7X9_9EURY</name>
<evidence type="ECO:0000256" key="6">
    <source>
        <dbReference type="HAMAP-Rule" id="MF_01926"/>
    </source>
</evidence>
<evidence type="ECO:0000313" key="7">
    <source>
        <dbReference type="EMBL" id="KXA90311.1"/>
    </source>
</evidence>
<dbReference type="HAMAP" id="MF_01926">
    <property type="entry name" value="PurS"/>
    <property type="match status" value="1"/>
</dbReference>
<keyword evidence="3 6" id="KW-0547">Nucleotide-binding</keyword>
<accession>A0A133U7X9</accession>
<comment type="function">
    <text evidence="6">Part of the phosphoribosylformylglycinamidine synthase complex involved in the purines biosynthetic pathway. Catalyzes the ATP-dependent conversion of formylglycinamide ribonucleotide (FGAR) and glutamine to yield formylglycinamidine ribonucleotide (FGAM) and glutamate. The FGAM synthase complex is composed of three subunits. PurQ produces an ammonia molecule by converting glutamine to glutamate. PurL transfers the ammonia molecule to FGAR to form FGAM in an ATP-dependent manner. PurS interacts with PurQ and PurL and is thought to assist in the transfer of the ammonia molecule from PurQ to PurL.</text>
</comment>
<dbReference type="GO" id="GO:0006189">
    <property type="term" value="P:'de novo' IMP biosynthetic process"/>
    <property type="evidence" value="ECO:0007669"/>
    <property type="project" value="UniProtKB-UniRule"/>
</dbReference>
<comment type="caution">
    <text evidence="7">The sequence shown here is derived from an EMBL/GenBank/DDBJ whole genome shotgun (WGS) entry which is preliminary data.</text>
</comment>
<evidence type="ECO:0000256" key="5">
    <source>
        <dbReference type="ARBA" id="ARBA00022840"/>
    </source>
</evidence>
<comment type="similarity">
    <text evidence="6">Belongs to the PurS family.</text>
</comment>
<protein>
    <recommendedName>
        <fullName evidence="6">Phosphoribosylformylglycinamidine synthase subunit PurS</fullName>
        <shortName evidence="6">FGAM synthase</shortName>
        <ecNumber evidence="6">6.3.5.3</ecNumber>
    </recommendedName>
    <alternativeName>
        <fullName evidence="6">Formylglycinamide ribonucleotide amidotransferase subunit III</fullName>
        <shortName evidence="6">FGAR amidotransferase III</shortName>
        <shortName evidence="6">FGAR-AT III</shortName>
    </alternativeName>
    <alternativeName>
        <fullName evidence="6">Phosphoribosylformylglycinamidine synthase subunit III</fullName>
    </alternativeName>
</protein>
<proteinExistence type="inferred from homology"/>
<evidence type="ECO:0000313" key="8">
    <source>
        <dbReference type="Proteomes" id="UP000070589"/>
    </source>
</evidence>
<comment type="subunit">
    <text evidence="6">Part of the FGAM synthase complex composed of 1 PurL, 1 PurQ and 2 PurS subunits.</text>
</comment>
<dbReference type="SUPFAM" id="SSF82697">
    <property type="entry name" value="PurS-like"/>
    <property type="match status" value="1"/>
</dbReference>
<dbReference type="EMBL" id="LHXL01000008">
    <property type="protein sequence ID" value="KXA90311.1"/>
    <property type="molecule type" value="Genomic_DNA"/>
</dbReference>
<gene>
    <name evidence="6" type="primary">purS</name>
    <name evidence="7" type="ORF">AKJ62_01210</name>
</gene>
<keyword evidence="1 6" id="KW-0963">Cytoplasm</keyword>
<dbReference type="GO" id="GO:0005524">
    <property type="term" value="F:ATP binding"/>
    <property type="evidence" value="ECO:0007669"/>
    <property type="project" value="UniProtKB-UniRule"/>
</dbReference>
<dbReference type="PANTHER" id="PTHR34696:SF1">
    <property type="entry name" value="PHOSPHORIBOSYLFORMYLGLYCINAMIDINE SYNTHASE SUBUNIT PURS"/>
    <property type="match status" value="1"/>
</dbReference>
<evidence type="ECO:0000256" key="4">
    <source>
        <dbReference type="ARBA" id="ARBA00022755"/>
    </source>
</evidence>
<evidence type="ECO:0000256" key="1">
    <source>
        <dbReference type="ARBA" id="ARBA00022490"/>
    </source>
</evidence>
<comment type="subcellular location">
    <subcellularLocation>
        <location evidence="6">Cytoplasm</location>
    </subcellularLocation>
</comment>
<organism evidence="7 8">
    <name type="scientific">candidate division MSBL1 archaeon SCGC-AAA259D14</name>
    <dbReference type="NCBI Taxonomy" id="1698261"/>
    <lineage>
        <taxon>Archaea</taxon>
        <taxon>Methanobacteriati</taxon>
        <taxon>Methanobacteriota</taxon>
        <taxon>candidate division MSBL1</taxon>
    </lineage>
</organism>
<keyword evidence="5 6" id="KW-0067">ATP-binding</keyword>
<dbReference type="Proteomes" id="UP000070589">
    <property type="component" value="Unassembled WGS sequence"/>
</dbReference>
<reference evidence="7 8" key="1">
    <citation type="journal article" date="2016" name="Sci. Rep.">
        <title>Metabolic traits of an uncultured archaeal lineage -MSBL1- from brine pools of the Red Sea.</title>
        <authorList>
            <person name="Mwirichia R."/>
            <person name="Alam I."/>
            <person name="Rashid M."/>
            <person name="Vinu M."/>
            <person name="Ba-Alawi W."/>
            <person name="Anthony Kamau A."/>
            <person name="Kamanda Ngugi D."/>
            <person name="Goker M."/>
            <person name="Klenk H.P."/>
            <person name="Bajic V."/>
            <person name="Stingl U."/>
        </authorList>
    </citation>
    <scope>NUCLEOTIDE SEQUENCE [LARGE SCALE GENOMIC DNA]</scope>
    <source>
        <strain evidence="7">SCGC-AAA259D14</strain>
    </source>
</reference>
<keyword evidence="2 6" id="KW-0436">Ligase</keyword>
<keyword evidence="4 6" id="KW-0658">Purine biosynthesis</keyword>
<dbReference type="InterPro" id="IPR003850">
    <property type="entry name" value="PurS"/>
</dbReference>
<comment type="pathway">
    <text evidence="6">Purine metabolism; IMP biosynthesis via de novo pathway; 5-amino-1-(5-phospho-D-ribosyl)imidazole from N(2)-formyl-N(1)-(5-phospho-D-ribosyl)glycinamide: step 1/2.</text>
</comment>
<dbReference type="Gene3D" id="3.30.1280.10">
    <property type="entry name" value="Phosphoribosylformylglycinamidine synthase subunit PurS"/>
    <property type="match status" value="1"/>
</dbReference>
<keyword evidence="8" id="KW-1185">Reference proteome</keyword>
<dbReference type="GO" id="GO:0005737">
    <property type="term" value="C:cytoplasm"/>
    <property type="evidence" value="ECO:0007669"/>
    <property type="project" value="UniProtKB-SubCell"/>
</dbReference>
<dbReference type="Pfam" id="PF02700">
    <property type="entry name" value="PurS"/>
    <property type="match status" value="1"/>
</dbReference>
<dbReference type="UniPathway" id="UPA00074">
    <property type="reaction ID" value="UER00128"/>
</dbReference>
<dbReference type="NCBIfam" id="TIGR00302">
    <property type="entry name" value="phosphoribosylformylglycinamidine synthase subunit PurS"/>
    <property type="match status" value="1"/>
</dbReference>
<dbReference type="NCBIfam" id="NF004630">
    <property type="entry name" value="PRK05974.1"/>
    <property type="match status" value="1"/>
</dbReference>
<evidence type="ECO:0000256" key="2">
    <source>
        <dbReference type="ARBA" id="ARBA00022598"/>
    </source>
</evidence>
<dbReference type="EC" id="6.3.5.3" evidence="6"/>
<dbReference type="GO" id="GO:0004642">
    <property type="term" value="F:phosphoribosylformylglycinamidine synthase activity"/>
    <property type="evidence" value="ECO:0007669"/>
    <property type="project" value="UniProtKB-UniRule"/>
</dbReference>
<dbReference type="AlphaFoldDB" id="A0A133U7X9"/>
<comment type="catalytic activity">
    <reaction evidence="6">
        <text>N(2)-formyl-N(1)-(5-phospho-beta-D-ribosyl)glycinamide + L-glutamine + ATP + H2O = 2-formamido-N(1)-(5-O-phospho-beta-D-ribosyl)acetamidine + L-glutamate + ADP + phosphate + H(+)</text>
        <dbReference type="Rhea" id="RHEA:17129"/>
        <dbReference type="ChEBI" id="CHEBI:15377"/>
        <dbReference type="ChEBI" id="CHEBI:15378"/>
        <dbReference type="ChEBI" id="CHEBI:29985"/>
        <dbReference type="ChEBI" id="CHEBI:30616"/>
        <dbReference type="ChEBI" id="CHEBI:43474"/>
        <dbReference type="ChEBI" id="CHEBI:58359"/>
        <dbReference type="ChEBI" id="CHEBI:147286"/>
        <dbReference type="ChEBI" id="CHEBI:147287"/>
        <dbReference type="ChEBI" id="CHEBI:456216"/>
        <dbReference type="EC" id="6.3.5.3"/>
    </reaction>
</comment>
<dbReference type="InterPro" id="IPR036604">
    <property type="entry name" value="PurS-like_sf"/>
</dbReference>
<dbReference type="PANTHER" id="PTHR34696">
    <property type="entry name" value="PHOSPHORIBOSYLFORMYLGLYCINAMIDINE SYNTHASE SUBUNIT PURS"/>
    <property type="match status" value="1"/>
</dbReference>
<evidence type="ECO:0000256" key="3">
    <source>
        <dbReference type="ARBA" id="ARBA00022741"/>
    </source>
</evidence>